<keyword evidence="5 10" id="KW-0812">Transmembrane</keyword>
<gene>
    <name evidence="10 11" type="primary">cbiN</name>
    <name evidence="11" type="ORF">NRIC_14730</name>
</gene>
<evidence type="ECO:0000256" key="7">
    <source>
        <dbReference type="ARBA" id="ARBA00023065"/>
    </source>
</evidence>
<dbReference type="PANTHER" id="PTHR38662:SF1">
    <property type="entry name" value="COBALT TRANSPORT PROTEIN CBIN"/>
    <property type="match status" value="1"/>
</dbReference>
<comment type="subunit">
    <text evidence="10">Forms an energy-coupling factor (ECF) transporter complex composed of an ATP-binding protein (A component, CbiO), a transmembrane protein (T component, CbiQ) and 2 possible substrate-capture proteins (S components, CbiM and CbiN) of unknown stoichimetry.</text>
</comment>
<comment type="similarity">
    <text evidence="10">Belongs to the CbiN family.</text>
</comment>
<name>A0A4P5PDG1_9ENTE</name>
<keyword evidence="9 10" id="KW-0170">Cobalt</keyword>
<dbReference type="GO" id="GO:0015087">
    <property type="term" value="F:cobalt ion transmembrane transporter activity"/>
    <property type="evidence" value="ECO:0007669"/>
    <property type="project" value="UniProtKB-UniRule"/>
</dbReference>
<dbReference type="NCBIfam" id="NF002780">
    <property type="entry name" value="PRK02898.1"/>
    <property type="match status" value="1"/>
</dbReference>
<dbReference type="HAMAP" id="MF_00330">
    <property type="entry name" value="CbiN"/>
    <property type="match status" value="1"/>
</dbReference>
<keyword evidence="8 10" id="KW-0472">Membrane</keyword>
<dbReference type="Proteomes" id="UP000290567">
    <property type="component" value="Unassembled WGS sequence"/>
</dbReference>
<evidence type="ECO:0000313" key="11">
    <source>
        <dbReference type="EMBL" id="GCF93582.1"/>
    </source>
</evidence>
<dbReference type="OrthoDB" id="1551318at2"/>
<protein>
    <recommendedName>
        <fullName evidence="10">Cobalt transport protein CbiN</fullName>
    </recommendedName>
    <alternativeName>
        <fullName evidence="10">Energy-coupling factor transporter probable substrate-capture protein CbiN</fullName>
        <shortName evidence="10">ECF transporter S component CbiN</shortName>
    </alternativeName>
</protein>
<accession>A0A4P5PDG1</accession>
<dbReference type="EMBL" id="BJCC01000012">
    <property type="protein sequence ID" value="GCF93582.1"/>
    <property type="molecule type" value="Genomic_DNA"/>
</dbReference>
<dbReference type="Pfam" id="PF02553">
    <property type="entry name" value="CbiN"/>
    <property type="match status" value="1"/>
</dbReference>
<keyword evidence="1 10" id="KW-0171">Cobalt transport</keyword>
<evidence type="ECO:0000256" key="4">
    <source>
        <dbReference type="ARBA" id="ARBA00022573"/>
    </source>
</evidence>
<dbReference type="PANTHER" id="PTHR38662">
    <property type="entry name" value="COBALT TRANSPORT PROTEIN CBIN"/>
    <property type="match status" value="1"/>
</dbReference>
<comment type="subcellular location">
    <subcellularLocation>
        <location evidence="10">Cell membrane</location>
        <topology evidence="10">Multi-pass membrane protein</topology>
    </subcellularLocation>
</comment>
<dbReference type="InterPro" id="IPR003705">
    <property type="entry name" value="CbiN"/>
</dbReference>
<dbReference type="GO" id="GO:0009236">
    <property type="term" value="P:cobalamin biosynthetic process"/>
    <property type="evidence" value="ECO:0007669"/>
    <property type="project" value="UniProtKB-UniRule"/>
</dbReference>
<reference evidence="12" key="1">
    <citation type="submission" date="2019-02" db="EMBL/GenBank/DDBJ databases">
        <title>Draft genome sequence of Enterococcus sp. Gos25-1.</title>
        <authorList>
            <person name="Tanaka N."/>
            <person name="Shiwa Y."/>
            <person name="Fujita N."/>
        </authorList>
    </citation>
    <scope>NUCLEOTIDE SEQUENCE [LARGE SCALE GENOMIC DNA]</scope>
    <source>
        <strain evidence="12">Gos25-1</strain>
    </source>
</reference>
<keyword evidence="3 10" id="KW-1003">Cell membrane</keyword>
<comment type="caution">
    <text evidence="11">The sequence shown here is derived from an EMBL/GenBank/DDBJ whole genome shotgun (WGS) entry which is preliminary data.</text>
</comment>
<evidence type="ECO:0000256" key="1">
    <source>
        <dbReference type="ARBA" id="ARBA00022426"/>
    </source>
</evidence>
<evidence type="ECO:0000256" key="6">
    <source>
        <dbReference type="ARBA" id="ARBA00022989"/>
    </source>
</evidence>
<dbReference type="AlphaFoldDB" id="A0A4P5PDG1"/>
<feature type="transmembrane region" description="Helical" evidence="10">
    <location>
        <begin position="73"/>
        <end position="93"/>
    </location>
</feature>
<keyword evidence="2 10" id="KW-0813">Transport</keyword>
<organism evidence="11 12">
    <name type="scientific">Enterococcus florum</name>
    <dbReference type="NCBI Taxonomy" id="2480627"/>
    <lineage>
        <taxon>Bacteria</taxon>
        <taxon>Bacillati</taxon>
        <taxon>Bacillota</taxon>
        <taxon>Bacilli</taxon>
        <taxon>Lactobacillales</taxon>
        <taxon>Enterococcaceae</taxon>
        <taxon>Enterococcus</taxon>
    </lineage>
</organism>
<dbReference type="GO" id="GO:0005886">
    <property type="term" value="C:plasma membrane"/>
    <property type="evidence" value="ECO:0007669"/>
    <property type="project" value="UniProtKB-SubCell"/>
</dbReference>
<keyword evidence="4 10" id="KW-0169">Cobalamin biosynthesis</keyword>
<evidence type="ECO:0000313" key="12">
    <source>
        <dbReference type="Proteomes" id="UP000290567"/>
    </source>
</evidence>
<feature type="transmembrane region" description="Helical" evidence="10">
    <location>
        <begin position="12"/>
        <end position="31"/>
    </location>
</feature>
<evidence type="ECO:0000256" key="3">
    <source>
        <dbReference type="ARBA" id="ARBA00022475"/>
    </source>
</evidence>
<evidence type="ECO:0000256" key="10">
    <source>
        <dbReference type="HAMAP-Rule" id="MF_00330"/>
    </source>
</evidence>
<keyword evidence="7 10" id="KW-0406">Ion transport</keyword>
<evidence type="ECO:0000256" key="8">
    <source>
        <dbReference type="ARBA" id="ARBA00023136"/>
    </source>
</evidence>
<comment type="function">
    <text evidence="10">Part of the energy-coupling factor (ECF) transporter complex CbiMNOQ involved in cobalt import.</text>
</comment>
<keyword evidence="12" id="KW-1185">Reference proteome</keyword>
<sequence length="102" mass="11078">MKAESKTQSKTGLNIILLLAVVLLMVGALLINQNGEYGGSDGQAEEMITELNPDYTPWFESLLEPKSGEIESLLFTLQGSLGVGIITYILGYYKGKKKHAAD</sequence>
<evidence type="ECO:0000256" key="9">
    <source>
        <dbReference type="ARBA" id="ARBA00023285"/>
    </source>
</evidence>
<dbReference type="RefSeq" id="WP_146622040.1">
    <property type="nucleotide sequence ID" value="NZ_BJCC01000012.1"/>
</dbReference>
<evidence type="ECO:0000256" key="5">
    <source>
        <dbReference type="ARBA" id="ARBA00022692"/>
    </source>
</evidence>
<keyword evidence="6 10" id="KW-1133">Transmembrane helix</keyword>
<dbReference type="NCBIfam" id="TIGR01165">
    <property type="entry name" value="cbiN"/>
    <property type="match status" value="1"/>
</dbReference>
<proteinExistence type="inferred from homology"/>
<dbReference type="UniPathway" id="UPA00148"/>
<comment type="pathway">
    <text evidence="10">Cofactor biosynthesis; adenosylcobalamin biosynthesis.</text>
</comment>
<evidence type="ECO:0000256" key="2">
    <source>
        <dbReference type="ARBA" id="ARBA00022448"/>
    </source>
</evidence>